<dbReference type="SUPFAM" id="SSF48452">
    <property type="entry name" value="TPR-like"/>
    <property type="match status" value="1"/>
</dbReference>
<accession>A0A7H0FTQ3</accession>
<reference evidence="2 3" key="1">
    <citation type="submission" date="2020-08" db="EMBL/GenBank/DDBJ databases">
        <title>Lysobacter sp. II4 sp. nov., isolated from soil.</title>
        <authorList>
            <person name="Woo C.Y."/>
            <person name="Kim J."/>
        </authorList>
    </citation>
    <scope>NUCLEOTIDE SEQUENCE [LARGE SCALE GENOMIC DNA]</scope>
    <source>
        <strain evidence="2 3">II4</strain>
    </source>
</reference>
<feature type="signal peptide" evidence="1">
    <location>
        <begin position="1"/>
        <end position="21"/>
    </location>
</feature>
<gene>
    <name evidence="2" type="ORF">H8B22_07640</name>
</gene>
<evidence type="ECO:0000313" key="3">
    <source>
        <dbReference type="Proteomes" id="UP000516018"/>
    </source>
</evidence>
<feature type="chain" id="PRO_5028949069" evidence="1">
    <location>
        <begin position="22"/>
        <end position="210"/>
    </location>
</feature>
<sequence length="210" mass="23328">MSIRTLCLLIAGLAAAGGAHAQSLGKPAEFYFDADPSTTRPVVAVKESGDAAVQKLLKAIERDPRAKAEHAQLAHLAMDGGRTDLGRELYSRAFTRISENDAMWRPLVWNYGWDLYRSNDAVGALVQWQRLVSARRSNASWVPPTLALALWSAGQKEQAVQWYAAAVRTEPQLWRDPANFPRLLPDWRDAERATLAEVQAAWASNPPQWP</sequence>
<dbReference type="EMBL" id="CP060820">
    <property type="protein sequence ID" value="QNP39419.1"/>
    <property type="molecule type" value="Genomic_DNA"/>
</dbReference>
<organism evidence="2 3">
    <name type="scientific">Agrilutibacter terrestris</name>
    <dbReference type="NCBI Taxonomy" id="2865112"/>
    <lineage>
        <taxon>Bacteria</taxon>
        <taxon>Pseudomonadati</taxon>
        <taxon>Pseudomonadota</taxon>
        <taxon>Gammaproteobacteria</taxon>
        <taxon>Lysobacterales</taxon>
        <taxon>Lysobacteraceae</taxon>
        <taxon>Agrilutibacter</taxon>
    </lineage>
</organism>
<keyword evidence="3" id="KW-1185">Reference proteome</keyword>
<dbReference type="Proteomes" id="UP000516018">
    <property type="component" value="Chromosome"/>
</dbReference>
<dbReference type="RefSeq" id="WP_187710865.1">
    <property type="nucleotide sequence ID" value="NZ_CP060820.1"/>
</dbReference>
<evidence type="ECO:0000313" key="2">
    <source>
        <dbReference type="EMBL" id="QNP39419.1"/>
    </source>
</evidence>
<dbReference type="Gene3D" id="1.25.40.10">
    <property type="entry name" value="Tetratricopeptide repeat domain"/>
    <property type="match status" value="1"/>
</dbReference>
<evidence type="ECO:0000256" key="1">
    <source>
        <dbReference type="SAM" id="SignalP"/>
    </source>
</evidence>
<name>A0A7H0FTQ3_9GAMM</name>
<protein>
    <submittedName>
        <fullName evidence="2">Tetratricopeptide repeat protein</fullName>
    </submittedName>
</protein>
<keyword evidence="1" id="KW-0732">Signal</keyword>
<dbReference type="InterPro" id="IPR011990">
    <property type="entry name" value="TPR-like_helical_dom_sf"/>
</dbReference>
<proteinExistence type="predicted"/>
<dbReference type="KEGG" id="lsx:H8B22_07640"/>
<dbReference type="AlphaFoldDB" id="A0A7H0FTQ3"/>